<dbReference type="AlphaFoldDB" id="A0A1V2R7I0"/>
<feature type="transmembrane region" description="Helical" evidence="1">
    <location>
        <begin position="32"/>
        <end position="53"/>
    </location>
</feature>
<name>A0A1V2R7I0_9GAMM</name>
<reference evidence="3" key="1">
    <citation type="submission" date="2016-11" db="EMBL/GenBank/DDBJ databases">
        <authorList>
            <person name="Panda P."/>
            <person name="Visnovsky S."/>
            <person name="Pitman A."/>
        </authorList>
    </citation>
    <scope>NUCLEOTIDE SEQUENCE [LARGE SCALE GENOMIC DNA]</scope>
    <source>
        <strain evidence="3">ICMP 9972</strain>
    </source>
</reference>
<feature type="transmembrane region" description="Helical" evidence="1">
    <location>
        <begin position="90"/>
        <end position="111"/>
    </location>
</feature>
<dbReference type="RefSeq" id="WP_039356385.1">
    <property type="nucleotide sequence ID" value="NZ_JBEHFJ010000016.1"/>
</dbReference>
<keyword evidence="1" id="KW-0812">Transmembrane</keyword>
<accession>A0A1V2R7I0</accession>
<dbReference type="EMBL" id="MPUJ01000002">
    <property type="protein sequence ID" value="ONK08344.1"/>
    <property type="molecule type" value="Genomic_DNA"/>
</dbReference>
<gene>
    <name evidence="2" type="ORF">BSK71_03665</name>
</gene>
<protein>
    <submittedName>
        <fullName evidence="2">Uncharacterized protein</fullName>
    </submittedName>
</protein>
<evidence type="ECO:0000256" key="1">
    <source>
        <dbReference type="SAM" id="Phobius"/>
    </source>
</evidence>
<evidence type="ECO:0000313" key="2">
    <source>
        <dbReference type="EMBL" id="ONK08344.1"/>
    </source>
</evidence>
<sequence length="123" mass="12970">MKGKTLLFFISNFLILLVAGYLAVTDNPYSDIATSIVGCFIGAIIVLAAKAIFFKHKISQYDVSAITAFTVLLSLSTAISGLFLSDSAPLIKALITSAILLAGGLIALNLFHRSNKSTTSGNE</sequence>
<organism evidence="2 3">
    <name type="scientific">Pectobacterium actinidiae</name>
    <dbReference type="NCBI Taxonomy" id="1507808"/>
    <lineage>
        <taxon>Bacteria</taxon>
        <taxon>Pseudomonadati</taxon>
        <taxon>Pseudomonadota</taxon>
        <taxon>Gammaproteobacteria</taxon>
        <taxon>Enterobacterales</taxon>
        <taxon>Pectobacteriaceae</taxon>
        <taxon>Pectobacterium</taxon>
    </lineage>
</organism>
<comment type="caution">
    <text evidence="2">The sequence shown here is derived from an EMBL/GenBank/DDBJ whole genome shotgun (WGS) entry which is preliminary data.</text>
</comment>
<proteinExistence type="predicted"/>
<keyword evidence="1" id="KW-1133">Transmembrane helix</keyword>
<dbReference type="Proteomes" id="UP000189286">
    <property type="component" value="Unassembled WGS sequence"/>
</dbReference>
<dbReference type="OrthoDB" id="9975602at2"/>
<feature type="transmembrane region" description="Helical" evidence="1">
    <location>
        <begin position="65"/>
        <end position="84"/>
    </location>
</feature>
<evidence type="ECO:0000313" key="3">
    <source>
        <dbReference type="Proteomes" id="UP000189286"/>
    </source>
</evidence>
<keyword evidence="1" id="KW-0472">Membrane</keyword>